<feature type="transmembrane region" description="Helical" evidence="1">
    <location>
        <begin position="92"/>
        <end position="113"/>
    </location>
</feature>
<keyword evidence="1" id="KW-0472">Membrane</keyword>
<dbReference type="PANTHER" id="PTHR35531">
    <property type="entry name" value="INNER MEMBRANE PROTEIN YBCI-RELATED"/>
    <property type="match status" value="1"/>
</dbReference>
<dbReference type="KEGG" id="tse:THMIRHAS_22810"/>
<evidence type="ECO:0000256" key="1">
    <source>
        <dbReference type="SAM" id="Phobius"/>
    </source>
</evidence>
<evidence type="ECO:0000313" key="2">
    <source>
        <dbReference type="EMBL" id="BBP46908.1"/>
    </source>
</evidence>
<organism evidence="2 3">
    <name type="scientific">Thiosulfatimonas sediminis</name>
    <dbReference type="NCBI Taxonomy" id="2675054"/>
    <lineage>
        <taxon>Bacteria</taxon>
        <taxon>Pseudomonadati</taxon>
        <taxon>Pseudomonadota</taxon>
        <taxon>Gammaproteobacteria</taxon>
        <taxon>Thiotrichales</taxon>
        <taxon>Piscirickettsiaceae</taxon>
        <taxon>Thiosulfatimonas</taxon>
    </lineage>
</organism>
<dbReference type="GO" id="GO:0016787">
    <property type="term" value="F:hydrolase activity"/>
    <property type="evidence" value="ECO:0007669"/>
    <property type="project" value="UniProtKB-KW"/>
</dbReference>
<keyword evidence="2" id="KW-0378">Hydrolase</keyword>
<dbReference type="RefSeq" id="WP_173273987.1">
    <property type="nucleotide sequence ID" value="NZ_AP021889.1"/>
</dbReference>
<dbReference type="AlphaFoldDB" id="A0A6F8PY37"/>
<name>A0A6F8PY37_9GAMM</name>
<keyword evidence="1" id="KW-0812">Transmembrane</keyword>
<dbReference type="EMBL" id="AP021889">
    <property type="protein sequence ID" value="BBP46908.1"/>
    <property type="molecule type" value="Genomic_DNA"/>
</dbReference>
<accession>A0A6F8PY37</accession>
<keyword evidence="1" id="KW-1133">Transmembrane helix</keyword>
<reference evidence="3" key="1">
    <citation type="submission" date="2019-11" db="EMBL/GenBank/DDBJ databases">
        <title>Isolation and characterization of two novel species in the genus Thiomicrorhabdus.</title>
        <authorList>
            <person name="Mochizuki J."/>
            <person name="Kojima H."/>
            <person name="Fukui M."/>
        </authorList>
    </citation>
    <scope>NUCLEOTIDE SEQUENCE [LARGE SCALE GENOMIC DNA]</scope>
    <source>
        <strain evidence="3">aks77</strain>
    </source>
</reference>
<dbReference type="InterPro" id="IPR007404">
    <property type="entry name" value="YdjM-like"/>
</dbReference>
<protein>
    <submittedName>
        <fullName evidence="2">Hydrolase</fullName>
    </submittedName>
</protein>
<keyword evidence="3" id="KW-1185">Reference proteome</keyword>
<gene>
    <name evidence="2" type="ORF">THMIRHAS_22810</name>
</gene>
<dbReference type="Pfam" id="PF04307">
    <property type="entry name" value="YdjM"/>
    <property type="match status" value="1"/>
</dbReference>
<proteinExistence type="predicted"/>
<evidence type="ECO:0000313" key="3">
    <source>
        <dbReference type="Proteomes" id="UP000501726"/>
    </source>
</evidence>
<dbReference type="Proteomes" id="UP000501726">
    <property type="component" value="Chromosome"/>
</dbReference>
<dbReference type="PANTHER" id="PTHR35531:SF1">
    <property type="entry name" value="INNER MEMBRANE PROTEIN YBCI-RELATED"/>
    <property type="match status" value="1"/>
</dbReference>
<feature type="transmembrane region" description="Helical" evidence="1">
    <location>
        <begin position="134"/>
        <end position="158"/>
    </location>
</feature>
<sequence>MLAGSHMVFGTGLYLLTSPYTGFDYPQVYYYLPLVMLGSLMPDLDAHRSALKRSLFSRCLWSPLTLLGHRTWSHSLLILGLLFLPLQNLTDSAYFALLAFNIGYASHILGDWLTHRGVPLFYPARTAFKSPLPFRTGSFIEVPIALLPFLVMAGFYLFESHHGLLQSLP</sequence>